<dbReference type="EMBL" id="BLKM01000325">
    <property type="protein sequence ID" value="GFG31636.1"/>
    <property type="molecule type" value="Genomic_DNA"/>
</dbReference>
<dbReference type="OrthoDB" id="6766291at2759"/>
<sequence length="190" mass="21800">MKPYRLQLLQALSKNDKEDGSTFCVNFVVMISDNENLMSKVVFSDEATFHLSGKVNTPKCRIWALQKPKAAVDGAPRPSHLEVRQFLDEQLPGRRIGREGPISWLPRSPDLTPLDFFFWGYVKEDIYVTPLPRTVKELKEGISETITSVDADMLRGTWQEFSYRLDFCRVTREISAFEIGQIFLKHPAFG</sequence>
<organism evidence="1 2">
    <name type="scientific">Coptotermes formosanus</name>
    <name type="common">Formosan subterranean termite</name>
    <dbReference type="NCBI Taxonomy" id="36987"/>
    <lineage>
        <taxon>Eukaryota</taxon>
        <taxon>Metazoa</taxon>
        <taxon>Ecdysozoa</taxon>
        <taxon>Arthropoda</taxon>
        <taxon>Hexapoda</taxon>
        <taxon>Insecta</taxon>
        <taxon>Pterygota</taxon>
        <taxon>Neoptera</taxon>
        <taxon>Polyneoptera</taxon>
        <taxon>Dictyoptera</taxon>
        <taxon>Blattodea</taxon>
        <taxon>Blattoidea</taxon>
        <taxon>Termitoidae</taxon>
        <taxon>Rhinotermitidae</taxon>
        <taxon>Coptotermes</taxon>
    </lineage>
</organism>
<dbReference type="Gene3D" id="3.30.420.10">
    <property type="entry name" value="Ribonuclease H-like superfamily/Ribonuclease H"/>
    <property type="match status" value="1"/>
</dbReference>
<reference evidence="2" key="1">
    <citation type="submission" date="2020-01" db="EMBL/GenBank/DDBJ databases">
        <title>Draft genome sequence of the Termite Coptotermes fromosanus.</title>
        <authorList>
            <person name="Itakura S."/>
            <person name="Yosikawa Y."/>
            <person name="Umezawa K."/>
        </authorList>
    </citation>
    <scope>NUCLEOTIDE SEQUENCE [LARGE SCALE GENOMIC DNA]</scope>
</reference>
<dbReference type="PANTHER" id="PTHR47326">
    <property type="entry name" value="TRANSPOSABLE ELEMENT TC3 TRANSPOSASE-LIKE PROTEIN"/>
    <property type="match status" value="1"/>
</dbReference>
<gene>
    <name evidence="1" type="ORF">Cfor_03207</name>
</gene>
<name>A0A6L2PGX4_COPFO</name>
<dbReference type="Proteomes" id="UP000502823">
    <property type="component" value="Unassembled WGS sequence"/>
</dbReference>
<dbReference type="InterPro" id="IPR036397">
    <property type="entry name" value="RNaseH_sf"/>
</dbReference>
<dbReference type="InParanoid" id="A0A6L2PGX4"/>
<evidence type="ECO:0000313" key="2">
    <source>
        <dbReference type="Proteomes" id="UP000502823"/>
    </source>
</evidence>
<evidence type="ECO:0000313" key="1">
    <source>
        <dbReference type="EMBL" id="GFG31636.1"/>
    </source>
</evidence>
<proteinExistence type="predicted"/>
<dbReference type="GO" id="GO:0003676">
    <property type="term" value="F:nucleic acid binding"/>
    <property type="evidence" value="ECO:0007669"/>
    <property type="project" value="InterPro"/>
</dbReference>
<protein>
    <submittedName>
        <fullName evidence="1">Uncharacterized protein</fullName>
    </submittedName>
</protein>
<accession>A0A6L2PGX4</accession>
<dbReference type="AlphaFoldDB" id="A0A6L2PGX4"/>
<keyword evidence="2" id="KW-1185">Reference proteome</keyword>
<dbReference type="PANTHER" id="PTHR47326:SF1">
    <property type="entry name" value="HTH PSQ-TYPE DOMAIN-CONTAINING PROTEIN"/>
    <property type="match status" value="1"/>
</dbReference>
<comment type="caution">
    <text evidence="1">The sequence shown here is derived from an EMBL/GenBank/DDBJ whole genome shotgun (WGS) entry which is preliminary data.</text>
</comment>